<evidence type="ECO:0000313" key="2">
    <source>
        <dbReference type="EMBL" id="CAK0809201.1"/>
    </source>
</evidence>
<reference evidence="2" key="1">
    <citation type="submission" date="2023-10" db="EMBL/GenBank/DDBJ databases">
        <authorList>
            <person name="Chen Y."/>
            <person name="Shah S."/>
            <person name="Dougan E. K."/>
            <person name="Thang M."/>
            <person name="Chan C."/>
        </authorList>
    </citation>
    <scope>NUCLEOTIDE SEQUENCE [LARGE SCALE GENOMIC DNA]</scope>
</reference>
<dbReference type="Proteomes" id="UP001189429">
    <property type="component" value="Unassembled WGS sequence"/>
</dbReference>
<evidence type="ECO:0000256" key="1">
    <source>
        <dbReference type="SAM" id="MobiDB-lite"/>
    </source>
</evidence>
<dbReference type="EMBL" id="CAUYUJ010004336">
    <property type="protein sequence ID" value="CAK0809201.1"/>
    <property type="molecule type" value="Genomic_DNA"/>
</dbReference>
<protein>
    <submittedName>
        <fullName evidence="2">Uncharacterized protein</fullName>
    </submittedName>
</protein>
<feature type="compositionally biased region" description="Low complexity" evidence="1">
    <location>
        <begin position="62"/>
        <end position="77"/>
    </location>
</feature>
<feature type="region of interest" description="Disordered" evidence="1">
    <location>
        <begin position="1"/>
        <end position="77"/>
    </location>
</feature>
<feature type="compositionally biased region" description="Low complexity" evidence="1">
    <location>
        <begin position="1"/>
        <end position="55"/>
    </location>
</feature>
<comment type="caution">
    <text evidence="2">The sequence shown here is derived from an EMBL/GenBank/DDBJ whole genome shotgun (WGS) entry which is preliminary data.</text>
</comment>
<evidence type="ECO:0000313" key="3">
    <source>
        <dbReference type="Proteomes" id="UP001189429"/>
    </source>
</evidence>
<organism evidence="2 3">
    <name type="scientific">Prorocentrum cordatum</name>
    <dbReference type="NCBI Taxonomy" id="2364126"/>
    <lineage>
        <taxon>Eukaryota</taxon>
        <taxon>Sar</taxon>
        <taxon>Alveolata</taxon>
        <taxon>Dinophyceae</taxon>
        <taxon>Prorocentrales</taxon>
        <taxon>Prorocentraceae</taxon>
        <taxon>Prorocentrum</taxon>
    </lineage>
</organism>
<accession>A0ABN9QTE7</accession>
<gene>
    <name evidence="2" type="ORF">PCOR1329_LOCUS14514</name>
</gene>
<keyword evidence="3" id="KW-1185">Reference proteome</keyword>
<name>A0ABN9QTE7_9DINO</name>
<sequence length="284" mass="28672">MAADGSTAADEDAGAAAAGGTEPAPDEPTSTTAAAAAAAAAATTDEAGAAAAASDTPPPGVPFSAGAPGAAAETTAPAPAAGDCCEALEKECLACAADMPVDRFCQMNMGRYGCPESPAWASDLEREMMDIPQDGAEREMMDIPQDGAEREMMDIPQETTSHTTGSNRCCEDLEDRRCLACVNRISVEELCDMFPNRYGCSNRGEVTAIVTDGAARLFAADGPQPRGSPAPPPPAVGAATALVPAVAAMAAAAAVARLHRCVAAPPERPPEAEAQGLIAVENEV</sequence>
<proteinExistence type="predicted"/>